<dbReference type="AlphaFoldDB" id="A0AA39TU63"/>
<dbReference type="InterPro" id="IPR004868">
    <property type="entry name" value="DNA-dir_DNA_pol_B_mt/vir"/>
</dbReference>
<evidence type="ECO:0000259" key="9">
    <source>
        <dbReference type="Pfam" id="PF03175"/>
    </source>
</evidence>
<dbReference type="PANTHER" id="PTHR33568">
    <property type="entry name" value="DNA POLYMERASE"/>
    <property type="match status" value="1"/>
</dbReference>
<dbReference type="SUPFAM" id="SSF56672">
    <property type="entry name" value="DNA/RNA polymerases"/>
    <property type="match status" value="1"/>
</dbReference>
<evidence type="ECO:0000313" key="11">
    <source>
        <dbReference type="Proteomes" id="UP001168877"/>
    </source>
</evidence>
<reference evidence="10" key="2">
    <citation type="submission" date="2023-06" db="EMBL/GenBank/DDBJ databases">
        <authorList>
            <person name="Swenson N.G."/>
            <person name="Wegrzyn J.L."/>
            <person name="Mcevoy S.L."/>
        </authorList>
    </citation>
    <scope>NUCLEOTIDE SEQUENCE</scope>
    <source>
        <strain evidence="10">NS2018</strain>
        <tissue evidence="10">Leaf</tissue>
    </source>
</reference>
<evidence type="ECO:0000256" key="5">
    <source>
        <dbReference type="ARBA" id="ARBA00022705"/>
    </source>
</evidence>
<feature type="domain" description="DNA-directed DNA polymerase family B mitochondria/virus" evidence="9">
    <location>
        <begin position="20"/>
        <end position="120"/>
    </location>
</feature>
<comment type="caution">
    <text evidence="10">The sequence shown here is derived from an EMBL/GenBank/DDBJ whole genome shotgun (WGS) entry which is preliminary data.</text>
</comment>
<dbReference type="EC" id="2.7.7.7" evidence="2"/>
<sequence length="131" mass="15119">MNKVDTGRHFCLALISIQRRHSDNEPVVFVYKILMNSLYGRFGINPESVITKICGRKRYDTLVDKERFIIAEELNDGYNIISYVTDSDSELNQHRISAVQLSAAITACARIHMYNYIKRDDCYYIDTDSAV</sequence>
<keyword evidence="3" id="KW-0808">Transferase</keyword>
<evidence type="ECO:0000256" key="6">
    <source>
        <dbReference type="ARBA" id="ARBA00022932"/>
    </source>
</evidence>
<evidence type="ECO:0000256" key="7">
    <source>
        <dbReference type="ARBA" id="ARBA00023125"/>
    </source>
</evidence>
<dbReference type="Pfam" id="PF03175">
    <property type="entry name" value="DNA_pol_B_2"/>
    <property type="match status" value="1"/>
</dbReference>
<comment type="catalytic activity">
    <reaction evidence="8">
        <text>DNA(n) + a 2'-deoxyribonucleoside 5'-triphosphate = DNA(n+1) + diphosphate</text>
        <dbReference type="Rhea" id="RHEA:22508"/>
        <dbReference type="Rhea" id="RHEA-COMP:17339"/>
        <dbReference type="Rhea" id="RHEA-COMP:17340"/>
        <dbReference type="ChEBI" id="CHEBI:33019"/>
        <dbReference type="ChEBI" id="CHEBI:61560"/>
        <dbReference type="ChEBI" id="CHEBI:173112"/>
        <dbReference type="EC" id="2.7.7.7"/>
    </reaction>
</comment>
<organism evidence="10 11">
    <name type="scientific">Acer saccharum</name>
    <name type="common">Sugar maple</name>
    <dbReference type="NCBI Taxonomy" id="4024"/>
    <lineage>
        <taxon>Eukaryota</taxon>
        <taxon>Viridiplantae</taxon>
        <taxon>Streptophyta</taxon>
        <taxon>Embryophyta</taxon>
        <taxon>Tracheophyta</taxon>
        <taxon>Spermatophyta</taxon>
        <taxon>Magnoliopsida</taxon>
        <taxon>eudicotyledons</taxon>
        <taxon>Gunneridae</taxon>
        <taxon>Pentapetalae</taxon>
        <taxon>rosids</taxon>
        <taxon>malvids</taxon>
        <taxon>Sapindales</taxon>
        <taxon>Sapindaceae</taxon>
        <taxon>Hippocastanoideae</taxon>
        <taxon>Acereae</taxon>
        <taxon>Acer</taxon>
    </lineage>
</organism>
<accession>A0AA39TU63</accession>
<evidence type="ECO:0000256" key="1">
    <source>
        <dbReference type="ARBA" id="ARBA00005755"/>
    </source>
</evidence>
<keyword evidence="11" id="KW-1185">Reference proteome</keyword>
<dbReference type="InterPro" id="IPR023211">
    <property type="entry name" value="DNA_pol_palm_dom_sf"/>
</dbReference>
<protein>
    <recommendedName>
        <fullName evidence="2">DNA-directed DNA polymerase</fullName>
        <ecNumber evidence="2">2.7.7.7</ecNumber>
    </recommendedName>
</protein>
<evidence type="ECO:0000256" key="2">
    <source>
        <dbReference type="ARBA" id="ARBA00012417"/>
    </source>
</evidence>
<dbReference type="EMBL" id="JAUESC010000001">
    <property type="protein sequence ID" value="KAK0607785.1"/>
    <property type="molecule type" value="Genomic_DNA"/>
</dbReference>
<reference evidence="10" key="1">
    <citation type="journal article" date="2022" name="Plant J.">
        <title>Strategies of tolerance reflected in two North American maple genomes.</title>
        <authorList>
            <person name="McEvoy S.L."/>
            <person name="Sezen U.U."/>
            <person name="Trouern-Trend A."/>
            <person name="McMahon S.M."/>
            <person name="Schaberg P.G."/>
            <person name="Yang J."/>
            <person name="Wegrzyn J.L."/>
            <person name="Swenson N.G."/>
        </authorList>
    </citation>
    <scope>NUCLEOTIDE SEQUENCE</scope>
    <source>
        <strain evidence="10">NS2018</strain>
    </source>
</reference>
<keyword evidence="4" id="KW-0548">Nucleotidyltransferase</keyword>
<dbReference type="GO" id="GO:0006260">
    <property type="term" value="P:DNA replication"/>
    <property type="evidence" value="ECO:0007669"/>
    <property type="project" value="UniProtKB-KW"/>
</dbReference>
<keyword evidence="7" id="KW-0238">DNA-binding</keyword>
<evidence type="ECO:0000256" key="3">
    <source>
        <dbReference type="ARBA" id="ARBA00022679"/>
    </source>
</evidence>
<dbReference type="Proteomes" id="UP001168877">
    <property type="component" value="Unassembled WGS sequence"/>
</dbReference>
<dbReference type="GO" id="GO:0003887">
    <property type="term" value="F:DNA-directed DNA polymerase activity"/>
    <property type="evidence" value="ECO:0007669"/>
    <property type="project" value="UniProtKB-KW"/>
</dbReference>
<proteinExistence type="inferred from homology"/>
<evidence type="ECO:0000313" key="10">
    <source>
        <dbReference type="EMBL" id="KAK0607785.1"/>
    </source>
</evidence>
<evidence type="ECO:0000256" key="8">
    <source>
        <dbReference type="ARBA" id="ARBA00049244"/>
    </source>
</evidence>
<comment type="similarity">
    <text evidence="1">Belongs to the DNA polymerase type-B family.</text>
</comment>
<evidence type="ECO:0000256" key="4">
    <source>
        <dbReference type="ARBA" id="ARBA00022695"/>
    </source>
</evidence>
<keyword evidence="5" id="KW-0235">DNA replication</keyword>
<dbReference type="InterPro" id="IPR043502">
    <property type="entry name" value="DNA/RNA_pol_sf"/>
</dbReference>
<name>A0AA39TU63_ACESA</name>
<dbReference type="PANTHER" id="PTHR33568:SF3">
    <property type="entry name" value="DNA-DIRECTED DNA POLYMERASE"/>
    <property type="match status" value="1"/>
</dbReference>
<dbReference type="Gene3D" id="3.90.1600.10">
    <property type="entry name" value="Palm domain of DNA polymerase"/>
    <property type="match status" value="1"/>
</dbReference>
<keyword evidence="6" id="KW-0239">DNA-directed DNA polymerase</keyword>
<dbReference type="GO" id="GO:0003677">
    <property type="term" value="F:DNA binding"/>
    <property type="evidence" value="ECO:0007669"/>
    <property type="project" value="UniProtKB-KW"/>
</dbReference>
<dbReference type="GO" id="GO:0000166">
    <property type="term" value="F:nucleotide binding"/>
    <property type="evidence" value="ECO:0007669"/>
    <property type="project" value="InterPro"/>
</dbReference>
<gene>
    <name evidence="10" type="ORF">LWI29_020473</name>
</gene>